<organism evidence="1 2">
    <name type="scientific">Seminavis robusta</name>
    <dbReference type="NCBI Taxonomy" id="568900"/>
    <lineage>
        <taxon>Eukaryota</taxon>
        <taxon>Sar</taxon>
        <taxon>Stramenopiles</taxon>
        <taxon>Ochrophyta</taxon>
        <taxon>Bacillariophyta</taxon>
        <taxon>Bacillariophyceae</taxon>
        <taxon>Bacillariophycidae</taxon>
        <taxon>Naviculales</taxon>
        <taxon>Naviculaceae</taxon>
        <taxon>Seminavis</taxon>
    </lineage>
</organism>
<comment type="caution">
    <text evidence="1">The sequence shown here is derived from an EMBL/GenBank/DDBJ whole genome shotgun (WGS) entry which is preliminary data.</text>
</comment>
<protein>
    <submittedName>
        <fullName evidence="1">Uncharacterized protein</fullName>
    </submittedName>
</protein>
<sequence>MLHPRGILYNGFVMLSYCMATFRLLETYLEQHVQLDPMEHSVPAASLSLSSASINCSLPENSLHQVALDMIRHSSPKGSPSYQKLQHVLHQNQYFYIDLGPRIFGQIQNSIIDMLRGYGLTRVYHYNANVTLVETMFTKSKCPIDNKHNNCANTQHQARIYIQSEQYLKDHLGSCHDSPHCIALEFSDHNYKLEQEKGWGDSVVLLPVMTQQPSRLIKYAQYPLQPLQKRTTDVVFFGLMTNRRRILQQHARRYTQQQRPGANVTISKVNPKTEQQYMANAYQQAKVCLVGHSYSNVSGGEYHRLSEFAPFGCIPVMETFADVIGVDRYQACGKVTFAPLDQLFDAAANIIAGQIDRGTEYYNFDNFDHVAWWREGIHWGSILTTMYAD</sequence>
<reference evidence="1" key="1">
    <citation type="submission" date="2020-06" db="EMBL/GenBank/DDBJ databases">
        <authorList>
            <consortium name="Plant Systems Biology data submission"/>
        </authorList>
    </citation>
    <scope>NUCLEOTIDE SEQUENCE</scope>
    <source>
        <strain evidence="1">D6</strain>
    </source>
</reference>
<evidence type="ECO:0000313" key="1">
    <source>
        <dbReference type="EMBL" id="CAB9505092.1"/>
    </source>
</evidence>
<proteinExistence type="predicted"/>
<accession>A0A9N8H9U9</accession>
<dbReference type="OrthoDB" id="43623at2759"/>
<dbReference type="EMBL" id="CAICTM010000217">
    <property type="protein sequence ID" value="CAB9505092.1"/>
    <property type="molecule type" value="Genomic_DNA"/>
</dbReference>
<keyword evidence="2" id="KW-1185">Reference proteome</keyword>
<dbReference type="Proteomes" id="UP001153069">
    <property type="component" value="Unassembled WGS sequence"/>
</dbReference>
<dbReference type="AlphaFoldDB" id="A0A9N8H9U9"/>
<gene>
    <name evidence="1" type="ORF">SEMRO_218_G090170.1</name>
</gene>
<evidence type="ECO:0000313" key="2">
    <source>
        <dbReference type="Proteomes" id="UP001153069"/>
    </source>
</evidence>
<name>A0A9N8H9U9_9STRA</name>